<dbReference type="AlphaFoldDB" id="A0A6A4WC91"/>
<evidence type="ECO:0000256" key="4">
    <source>
        <dbReference type="ARBA" id="ARBA00017870"/>
    </source>
</evidence>
<evidence type="ECO:0000256" key="7">
    <source>
        <dbReference type="ARBA" id="ARBA00022763"/>
    </source>
</evidence>
<dbReference type="PANTHER" id="PTHR15822">
    <property type="entry name" value="TRAF AND TNF RECEPTOR-ASSOCIATED PROTEIN"/>
    <property type="match status" value="1"/>
</dbReference>
<comment type="cofactor">
    <cofactor evidence="1">
        <name>Mn(2+)</name>
        <dbReference type="ChEBI" id="CHEBI:29035"/>
    </cofactor>
</comment>
<dbReference type="EMBL" id="VIIS01000861">
    <property type="protein sequence ID" value="KAF0304255.1"/>
    <property type="molecule type" value="Genomic_DNA"/>
</dbReference>
<evidence type="ECO:0000256" key="5">
    <source>
        <dbReference type="ARBA" id="ARBA00022722"/>
    </source>
</evidence>
<evidence type="ECO:0000256" key="3">
    <source>
        <dbReference type="ARBA" id="ARBA00004322"/>
    </source>
</evidence>
<keyword evidence="10" id="KW-0234">DNA repair</keyword>
<dbReference type="Pfam" id="PF14555">
    <property type="entry name" value="UBA_4"/>
    <property type="match status" value="1"/>
</dbReference>
<dbReference type="GO" id="GO:0006302">
    <property type="term" value="P:double-strand break repair"/>
    <property type="evidence" value="ECO:0007669"/>
    <property type="project" value="TreeGrafter"/>
</dbReference>
<evidence type="ECO:0000256" key="10">
    <source>
        <dbReference type="ARBA" id="ARBA00023204"/>
    </source>
</evidence>
<gene>
    <name evidence="15" type="primary">TDP2_3</name>
    <name evidence="15" type="ORF">FJT64_023892</name>
</gene>
<keyword evidence="9" id="KW-0460">Magnesium</keyword>
<dbReference type="PANTHER" id="PTHR15822:SF4">
    <property type="entry name" value="TYROSYL-DNA PHOSPHODIESTERASE 2"/>
    <property type="match status" value="1"/>
</dbReference>
<keyword evidence="8" id="KW-0378">Hydrolase</keyword>
<comment type="subcellular location">
    <subcellularLocation>
        <location evidence="3">Nucleus</location>
        <location evidence="3">PML body</location>
    </subcellularLocation>
</comment>
<keyword evidence="7" id="KW-0227">DNA damage</keyword>
<comment type="cofactor">
    <cofactor evidence="2">
        <name>Mg(2+)</name>
        <dbReference type="ChEBI" id="CHEBI:18420"/>
    </cofactor>
</comment>
<evidence type="ECO:0000256" key="13">
    <source>
        <dbReference type="SAM" id="MobiDB-lite"/>
    </source>
</evidence>
<dbReference type="GO" id="GO:0005737">
    <property type="term" value="C:cytoplasm"/>
    <property type="evidence" value="ECO:0007669"/>
    <property type="project" value="TreeGrafter"/>
</dbReference>
<dbReference type="OrthoDB" id="47172at2759"/>
<dbReference type="FunFam" id="3.60.10.10:FF:000024">
    <property type="entry name" value="Tyrosyl-DNA phosphodiesterase 2"/>
    <property type="match status" value="1"/>
</dbReference>
<evidence type="ECO:0000256" key="1">
    <source>
        <dbReference type="ARBA" id="ARBA00001936"/>
    </source>
</evidence>
<dbReference type="InterPro" id="IPR051547">
    <property type="entry name" value="TDP2-like"/>
</dbReference>
<evidence type="ECO:0000256" key="9">
    <source>
        <dbReference type="ARBA" id="ARBA00022842"/>
    </source>
</evidence>
<dbReference type="Proteomes" id="UP000440578">
    <property type="component" value="Unassembled WGS sequence"/>
</dbReference>
<evidence type="ECO:0000256" key="12">
    <source>
        <dbReference type="ARBA" id="ARBA00031304"/>
    </source>
</evidence>
<dbReference type="InterPro" id="IPR009060">
    <property type="entry name" value="UBA-like_sf"/>
</dbReference>
<evidence type="ECO:0000256" key="2">
    <source>
        <dbReference type="ARBA" id="ARBA00001946"/>
    </source>
</evidence>
<dbReference type="Gene3D" id="1.10.8.10">
    <property type="entry name" value="DNA helicase RuvA subunit, C-terminal domain"/>
    <property type="match status" value="1"/>
</dbReference>
<sequence length="377" mass="42478">MSDEEDANIPDADTCQARCVEFAKITGTDEACAQFFLQDHDWDLSRSLNSYFEARTTGGGVHVVPGSSEASAIITIDDAAASALENDRKRARASDGDSSDGADTSRPKLTATPPKRFSFITWNIDGLDDRSLKKRMKAVCKIIETEAPDIVFLQELTPNTYLYIEAKLPQYELFSAGADRDYFTATLLRKFRVYSDGHRIIEYAHTSMGRNLLCVEAHIGPLKLTLLNTHLESTKAHSDTRMKQLRDCFSRISATSPERVTIFAGDLNLRDHEKYLQARCFCAQMKSVGGPPAGVSDLWERCGRRREVEFTWDTQRNTNKEVPGRFKPRLRFDRVYLRDAGRVTPVHFGLVGLEKVTGTQSFPSDHWGIQVYFSIDQ</sequence>
<evidence type="ECO:0000256" key="6">
    <source>
        <dbReference type="ARBA" id="ARBA00022723"/>
    </source>
</evidence>
<dbReference type="GO" id="GO:0070260">
    <property type="term" value="F:5'-tyrosyl-DNA phosphodiesterase activity"/>
    <property type="evidence" value="ECO:0007669"/>
    <property type="project" value="TreeGrafter"/>
</dbReference>
<name>A0A6A4WC91_AMPAM</name>
<keyword evidence="5" id="KW-0540">Nuclease</keyword>
<dbReference type="CDD" id="cd14672">
    <property type="entry name" value="UBA_ceTYDP2_like"/>
    <property type="match status" value="1"/>
</dbReference>
<evidence type="ECO:0000313" key="16">
    <source>
        <dbReference type="Proteomes" id="UP000440578"/>
    </source>
</evidence>
<feature type="domain" description="Endonuclease/exonuclease/phosphatase" evidence="14">
    <location>
        <begin position="120"/>
        <end position="366"/>
    </location>
</feature>
<dbReference type="Gene3D" id="3.60.10.10">
    <property type="entry name" value="Endonuclease/exonuclease/phosphatase"/>
    <property type="match status" value="1"/>
</dbReference>
<comment type="caution">
    <text evidence="15">The sequence shown here is derived from an EMBL/GenBank/DDBJ whole genome shotgun (WGS) entry which is preliminary data.</text>
</comment>
<feature type="compositionally biased region" description="Basic and acidic residues" evidence="13">
    <location>
        <begin position="85"/>
        <end position="95"/>
    </location>
</feature>
<evidence type="ECO:0000313" key="15">
    <source>
        <dbReference type="EMBL" id="KAF0304255.1"/>
    </source>
</evidence>
<dbReference type="SUPFAM" id="SSF46934">
    <property type="entry name" value="UBA-like"/>
    <property type="match status" value="1"/>
</dbReference>
<dbReference type="CDD" id="cd09080">
    <property type="entry name" value="TDP2"/>
    <property type="match status" value="1"/>
</dbReference>
<dbReference type="InterPro" id="IPR005135">
    <property type="entry name" value="Endo/exonuclease/phosphatase"/>
</dbReference>
<reference evidence="15 16" key="1">
    <citation type="submission" date="2019-07" db="EMBL/GenBank/DDBJ databases">
        <title>Draft genome assembly of a fouling barnacle, Amphibalanus amphitrite (Darwin, 1854): The first reference genome for Thecostraca.</title>
        <authorList>
            <person name="Kim W."/>
        </authorList>
    </citation>
    <scope>NUCLEOTIDE SEQUENCE [LARGE SCALE GENOMIC DNA]</scope>
    <source>
        <strain evidence="15">SNU_AA5</strain>
        <tissue evidence="15">Soma without cirri and trophi</tissue>
    </source>
</reference>
<feature type="region of interest" description="Disordered" evidence="13">
    <location>
        <begin position="85"/>
        <end position="112"/>
    </location>
</feature>
<keyword evidence="16" id="KW-1185">Reference proteome</keyword>
<keyword evidence="6" id="KW-0479">Metal-binding</keyword>
<dbReference type="Pfam" id="PF03372">
    <property type="entry name" value="Exo_endo_phos"/>
    <property type="match status" value="1"/>
</dbReference>
<dbReference type="SUPFAM" id="SSF56219">
    <property type="entry name" value="DNase I-like"/>
    <property type="match status" value="1"/>
</dbReference>
<organism evidence="15 16">
    <name type="scientific">Amphibalanus amphitrite</name>
    <name type="common">Striped barnacle</name>
    <name type="synonym">Balanus amphitrite</name>
    <dbReference type="NCBI Taxonomy" id="1232801"/>
    <lineage>
        <taxon>Eukaryota</taxon>
        <taxon>Metazoa</taxon>
        <taxon>Ecdysozoa</taxon>
        <taxon>Arthropoda</taxon>
        <taxon>Crustacea</taxon>
        <taxon>Multicrustacea</taxon>
        <taxon>Cirripedia</taxon>
        <taxon>Thoracica</taxon>
        <taxon>Thoracicalcarea</taxon>
        <taxon>Balanomorpha</taxon>
        <taxon>Balanoidea</taxon>
        <taxon>Balanidae</taxon>
        <taxon>Amphibalaninae</taxon>
        <taxon>Amphibalanus</taxon>
    </lineage>
</organism>
<dbReference type="GO" id="GO:0003697">
    <property type="term" value="F:single-stranded DNA binding"/>
    <property type="evidence" value="ECO:0007669"/>
    <property type="project" value="TreeGrafter"/>
</dbReference>
<protein>
    <recommendedName>
        <fullName evidence="4">Tyrosyl-DNA phosphodiesterase 2</fullName>
    </recommendedName>
    <alternativeName>
        <fullName evidence="12">5'-tyrosyl-DNA phosphodiesterase</fullName>
    </alternativeName>
</protein>
<accession>A0A6A4WC91</accession>
<dbReference type="GO" id="GO:0046872">
    <property type="term" value="F:metal ion binding"/>
    <property type="evidence" value="ECO:0007669"/>
    <property type="project" value="UniProtKB-KW"/>
</dbReference>
<dbReference type="InterPro" id="IPR036691">
    <property type="entry name" value="Endo/exonu/phosph_ase_sf"/>
</dbReference>
<evidence type="ECO:0000256" key="8">
    <source>
        <dbReference type="ARBA" id="ARBA00022801"/>
    </source>
</evidence>
<keyword evidence="11" id="KW-0539">Nucleus</keyword>
<dbReference type="GO" id="GO:0016605">
    <property type="term" value="C:PML body"/>
    <property type="evidence" value="ECO:0007669"/>
    <property type="project" value="UniProtKB-SubCell"/>
</dbReference>
<proteinExistence type="predicted"/>
<dbReference type="GO" id="GO:0004518">
    <property type="term" value="F:nuclease activity"/>
    <property type="evidence" value="ECO:0007669"/>
    <property type="project" value="UniProtKB-KW"/>
</dbReference>
<evidence type="ECO:0000256" key="11">
    <source>
        <dbReference type="ARBA" id="ARBA00023242"/>
    </source>
</evidence>
<evidence type="ECO:0000259" key="14">
    <source>
        <dbReference type="Pfam" id="PF03372"/>
    </source>
</evidence>